<dbReference type="InterPro" id="IPR015915">
    <property type="entry name" value="Kelch-typ_b-propeller"/>
</dbReference>
<evidence type="ECO:0000313" key="4">
    <source>
        <dbReference type="Proteomes" id="UP000325081"/>
    </source>
</evidence>
<protein>
    <submittedName>
        <fullName evidence="3">F-box family protein</fullName>
    </submittedName>
</protein>
<dbReference type="SUPFAM" id="SSF117281">
    <property type="entry name" value="Kelch motif"/>
    <property type="match status" value="1"/>
</dbReference>
<evidence type="ECO:0000313" key="3">
    <source>
        <dbReference type="EMBL" id="GER34747.1"/>
    </source>
</evidence>
<reference evidence="4" key="1">
    <citation type="journal article" date="2019" name="Curr. Biol.">
        <title>Genome Sequence of Striga asiatica Provides Insight into the Evolution of Plant Parasitism.</title>
        <authorList>
            <person name="Yoshida S."/>
            <person name="Kim S."/>
            <person name="Wafula E.K."/>
            <person name="Tanskanen J."/>
            <person name="Kim Y.M."/>
            <person name="Honaas L."/>
            <person name="Yang Z."/>
            <person name="Spallek T."/>
            <person name="Conn C.E."/>
            <person name="Ichihashi Y."/>
            <person name="Cheong K."/>
            <person name="Cui S."/>
            <person name="Der J.P."/>
            <person name="Gundlach H."/>
            <person name="Jiao Y."/>
            <person name="Hori C."/>
            <person name="Ishida J.K."/>
            <person name="Kasahara H."/>
            <person name="Kiba T."/>
            <person name="Kim M.S."/>
            <person name="Koo N."/>
            <person name="Laohavisit A."/>
            <person name="Lee Y.H."/>
            <person name="Lumba S."/>
            <person name="McCourt P."/>
            <person name="Mortimer J.C."/>
            <person name="Mutuku J.M."/>
            <person name="Nomura T."/>
            <person name="Sasaki-Sekimoto Y."/>
            <person name="Seto Y."/>
            <person name="Wang Y."/>
            <person name="Wakatake T."/>
            <person name="Sakakibara H."/>
            <person name="Demura T."/>
            <person name="Yamaguchi S."/>
            <person name="Yoneyama K."/>
            <person name="Manabe R.I."/>
            <person name="Nelson D.C."/>
            <person name="Schulman A.H."/>
            <person name="Timko M.P."/>
            <person name="dePamphilis C.W."/>
            <person name="Choi D."/>
            <person name="Shirasu K."/>
        </authorList>
    </citation>
    <scope>NUCLEOTIDE SEQUENCE [LARGE SCALE GENOMIC DNA]</scope>
    <source>
        <strain evidence="4">cv. UVA1</strain>
    </source>
</reference>
<dbReference type="InterPro" id="IPR036047">
    <property type="entry name" value="F-box-like_dom_sf"/>
</dbReference>
<accession>A0A5A7PR30</accession>
<dbReference type="PANTHER" id="PTHR31672">
    <property type="entry name" value="BNACNNG10540D PROTEIN"/>
    <property type="match status" value="1"/>
</dbReference>
<dbReference type="AlphaFoldDB" id="A0A5A7PR30"/>
<organism evidence="3 4">
    <name type="scientific">Striga asiatica</name>
    <name type="common">Asiatic witchweed</name>
    <name type="synonym">Buchnera asiatica</name>
    <dbReference type="NCBI Taxonomy" id="4170"/>
    <lineage>
        <taxon>Eukaryota</taxon>
        <taxon>Viridiplantae</taxon>
        <taxon>Streptophyta</taxon>
        <taxon>Embryophyta</taxon>
        <taxon>Tracheophyta</taxon>
        <taxon>Spermatophyta</taxon>
        <taxon>Magnoliopsida</taxon>
        <taxon>eudicotyledons</taxon>
        <taxon>Gunneridae</taxon>
        <taxon>Pentapetalae</taxon>
        <taxon>asterids</taxon>
        <taxon>lamiids</taxon>
        <taxon>Lamiales</taxon>
        <taxon>Orobanchaceae</taxon>
        <taxon>Buchnereae</taxon>
        <taxon>Striga</taxon>
    </lineage>
</organism>
<evidence type="ECO:0000259" key="2">
    <source>
        <dbReference type="Pfam" id="PF24750"/>
    </source>
</evidence>
<dbReference type="Pfam" id="PF00646">
    <property type="entry name" value="F-box"/>
    <property type="match status" value="1"/>
</dbReference>
<dbReference type="PANTHER" id="PTHR31672:SF13">
    <property type="entry name" value="F-BOX PROTEIN CPR30-LIKE"/>
    <property type="match status" value="1"/>
</dbReference>
<dbReference type="EMBL" id="BKCP01004949">
    <property type="protein sequence ID" value="GER34747.1"/>
    <property type="molecule type" value="Genomic_DNA"/>
</dbReference>
<dbReference type="OrthoDB" id="1295006at2759"/>
<dbReference type="InterPro" id="IPR001810">
    <property type="entry name" value="F-box_dom"/>
</dbReference>
<feature type="domain" description="F-box" evidence="1">
    <location>
        <begin position="74"/>
        <end position="113"/>
    </location>
</feature>
<feature type="domain" description="F-box protein At3g26010-like beta-propeller" evidence="2">
    <location>
        <begin position="172"/>
        <end position="435"/>
    </location>
</feature>
<keyword evidence="4" id="KW-1185">Reference proteome</keyword>
<comment type="caution">
    <text evidence="3">The sequence shown here is derived from an EMBL/GenBank/DDBJ whole genome shotgun (WGS) entry which is preliminary data.</text>
</comment>
<proteinExistence type="predicted"/>
<sequence>MSTMDPRFVKGISGRNPTMKILPMHVALLVAAPQLDNNPDSNPNLLINQKSGRSKRGRTSIEVSVDNGLEVLLSNVGEDLLSEIFLRLPNCRSAIQLSSVCRRWHALISQPQFIPSFIRLHQDRDESYTILFRMNYRYCLETREYYQLVCTLFSEESLLIHGGNHALLSSSSYLDFMPKLMVVKASCNDLLLVTPDSRFYMPCYSSRQRYYICNPVTKKWFPIPSESPLGTRIGFALICNEPSPNARYSYKVVFFDRSILMDDSGEAIAENYQLVMWVFCSESVQWTRSSFLLPTRPTMDHAENANVVSCNGILYWMDGLFNFDRIVSLDLAENRCGVIYFPDIVRDNTTVDTPDSRVHIGAVRDELRLLHVLRTQNGPGPKCFVMRVWELDRGDDTWALVGERELKFPDAVAADGDRNTVVAAIFHPKDCDSIFVMCGKSVYECGVSKDTCRKLGELRESIGDEGLASFVLMHPPWPTPIPFVENGCGTLRDEKVSAQESIVKINDGGEVVHTFTVWEENCGCNGESLKDKLNVALLKAC</sequence>
<dbReference type="InterPro" id="IPR050796">
    <property type="entry name" value="SCF_F-box_component"/>
</dbReference>
<dbReference type="InterPro" id="IPR056592">
    <property type="entry name" value="Beta-prop_At3g26010-like"/>
</dbReference>
<dbReference type="Pfam" id="PF24750">
    <property type="entry name" value="b-prop_At3g26010-like"/>
    <property type="match status" value="1"/>
</dbReference>
<evidence type="ECO:0000259" key="1">
    <source>
        <dbReference type="Pfam" id="PF00646"/>
    </source>
</evidence>
<dbReference type="SUPFAM" id="SSF81383">
    <property type="entry name" value="F-box domain"/>
    <property type="match status" value="1"/>
</dbReference>
<gene>
    <name evidence="3" type="ORF">STAS_10995</name>
</gene>
<name>A0A5A7PR30_STRAF</name>
<dbReference type="Gene3D" id="1.20.1280.50">
    <property type="match status" value="1"/>
</dbReference>
<dbReference type="Proteomes" id="UP000325081">
    <property type="component" value="Unassembled WGS sequence"/>
</dbReference>